<evidence type="ECO:0000256" key="1">
    <source>
        <dbReference type="ARBA" id="ARBA00023015"/>
    </source>
</evidence>
<dbReference type="InterPro" id="IPR050679">
    <property type="entry name" value="Bact_HTH_transcr_reg"/>
</dbReference>
<dbReference type="InterPro" id="IPR036388">
    <property type="entry name" value="WH-like_DNA-bd_sf"/>
</dbReference>
<dbReference type="InterPro" id="IPR036390">
    <property type="entry name" value="WH_DNA-bd_sf"/>
</dbReference>
<accession>A0A1T5BPT1</accession>
<dbReference type="Gene3D" id="3.40.1410.10">
    <property type="entry name" value="Chorismate lyase-like"/>
    <property type="match status" value="1"/>
</dbReference>
<organism evidence="5 6">
    <name type="scientific">Sphingopyxis flava</name>
    <dbReference type="NCBI Taxonomy" id="1507287"/>
    <lineage>
        <taxon>Bacteria</taxon>
        <taxon>Pseudomonadati</taxon>
        <taxon>Pseudomonadota</taxon>
        <taxon>Alphaproteobacteria</taxon>
        <taxon>Sphingomonadales</taxon>
        <taxon>Sphingomonadaceae</taxon>
        <taxon>Sphingopyxis</taxon>
    </lineage>
</organism>
<evidence type="ECO:0000313" key="6">
    <source>
        <dbReference type="Proteomes" id="UP000190044"/>
    </source>
</evidence>
<dbReference type="Pfam" id="PF07702">
    <property type="entry name" value="UTRA"/>
    <property type="match status" value="1"/>
</dbReference>
<dbReference type="CDD" id="cd07377">
    <property type="entry name" value="WHTH_GntR"/>
    <property type="match status" value="1"/>
</dbReference>
<dbReference type="RefSeq" id="WP_079638058.1">
    <property type="nucleotide sequence ID" value="NZ_FUYP01000007.1"/>
</dbReference>
<dbReference type="PANTHER" id="PTHR44846">
    <property type="entry name" value="MANNOSYL-D-GLYCERATE TRANSPORT/METABOLISM SYSTEM REPRESSOR MNGR-RELATED"/>
    <property type="match status" value="1"/>
</dbReference>
<keyword evidence="3" id="KW-0804">Transcription</keyword>
<evidence type="ECO:0000256" key="3">
    <source>
        <dbReference type="ARBA" id="ARBA00023163"/>
    </source>
</evidence>
<dbReference type="SUPFAM" id="SSF64288">
    <property type="entry name" value="Chorismate lyase-like"/>
    <property type="match status" value="1"/>
</dbReference>
<feature type="domain" description="HTH gntR-type" evidence="4">
    <location>
        <begin position="1"/>
        <end position="69"/>
    </location>
</feature>
<protein>
    <submittedName>
        <fullName evidence="5">Transcriptional regulator, GntR family</fullName>
    </submittedName>
</protein>
<dbReference type="Gene3D" id="1.10.10.10">
    <property type="entry name" value="Winged helix-like DNA-binding domain superfamily/Winged helix DNA-binding domain"/>
    <property type="match status" value="1"/>
</dbReference>
<dbReference type="GO" id="GO:0003677">
    <property type="term" value="F:DNA binding"/>
    <property type="evidence" value="ECO:0007669"/>
    <property type="project" value="UniProtKB-KW"/>
</dbReference>
<dbReference type="GO" id="GO:0003700">
    <property type="term" value="F:DNA-binding transcription factor activity"/>
    <property type="evidence" value="ECO:0007669"/>
    <property type="project" value="InterPro"/>
</dbReference>
<dbReference type="PANTHER" id="PTHR44846:SF16">
    <property type="entry name" value="TRANSCRIPTIONAL REGULATOR PHNF-RELATED"/>
    <property type="match status" value="1"/>
</dbReference>
<evidence type="ECO:0000259" key="4">
    <source>
        <dbReference type="PROSITE" id="PS50949"/>
    </source>
</evidence>
<dbReference type="InterPro" id="IPR028978">
    <property type="entry name" value="Chorismate_lyase_/UTRA_dom_sf"/>
</dbReference>
<dbReference type="SMART" id="SM00866">
    <property type="entry name" value="UTRA"/>
    <property type="match status" value="1"/>
</dbReference>
<dbReference type="PROSITE" id="PS50949">
    <property type="entry name" value="HTH_GNTR"/>
    <property type="match status" value="1"/>
</dbReference>
<evidence type="ECO:0000313" key="5">
    <source>
        <dbReference type="EMBL" id="SKB48940.1"/>
    </source>
</evidence>
<reference evidence="6" key="1">
    <citation type="submission" date="2017-02" db="EMBL/GenBank/DDBJ databases">
        <authorList>
            <person name="Varghese N."/>
            <person name="Submissions S."/>
        </authorList>
    </citation>
    <scope>NUCLEOTIDE SEQUENCE [LARGE SCALE GENOMIC DNA]</scope>
    <source>
        <strain evidence="6">R11H</strain>
    </source>
</reference>
<dbReference type="Proteomes" id="UP000190044">
    <property type="component" value="Unassembled WGS sequence"/>
</dbReference>
<dbReference type="InterPro" id="IPR011663">
    <property type="entry name" value="UTRA"/>
</dbReference>
<dbReference type="InterPro" id="IPR000524">
    <property type="entry name" value="Tscrpt_reg_HTH_GntR"/>
</dbReference>
<keyword evidence="6" id="KW-1185">Reference proteome</keyword>
<evidence type="ECO:0000256" key="2">
    <source>
        <dbReference type="ARBA" id="ARBA00023125"/>
    </source>
</evidence>
<gene>
    <name evidence="5" type="ORF">SAMN06295937_100735</name>
</gene>
<dbReference type="AlphaFoldDB" id="A0A1T5BPT1"/>
<keyword evidence="1" id="KW-0805">Transcription regulation</keyword>
<dbReference type="PRINTS" id="PR00035">
    <property type="entry name" value="HTHGNTR"/>
</dbReference>
<dbReference type="EMBL" id="FUYP01000007">
    <property type="protein sequence ID" value="SKB48940.1"/>
    <property type="molecule type" value="Genomic_DNA"/>
</dbReference>
<dbReference type="SMART" id="SM00345">
    <property type="entry name" value="HTH_GNTR"/>
    <property type="match status" value="1"/>
</dbReference>
<dbReference type="InterPro" id="IPR012318">
    <property type="entry name" value="HTH_CRP"/>
</dbReference>
<sequence>MNPARRIRDEIAASIRSGTWRPGHRIPTEQELAAHYGCARATVSKALSELAASGLIERRRKAGSFVAHPPVHSAVMTVPDLSELVASRGEAYRWQALTIERAAGDGDLSRPALAIEGIHFAGDHPFALEQRRIALGEVAGAADADFEAQAPGTWLLAHIPWTEGRHVIRAVTPTRKEARLLGISPSLACLELDRTTWRAARIVTRVRQLFRGDRFDLIAEFRPGPESARPG</sequence>
<name>A0A1T5BPT1_9SPHN</name>
<dbReference type="OrthoDB" id="9808698at2"/>
<keyword evidence="2" id="KW-0238">DNA-binding</keyword>
<dbReference type="SUPFAM" id="SSF46785">
    <property type="entry name" value="Winged helix' DNA-binding domain"/>
    <property type="match status" value="1"/>
</dbReference>
<dbReference type="SMART" id="SM00419">
    <property type="entry name" value="HTH_CRP"/>
    <property type="match status" value="1"/>
</dbReference>
<proteinExistence type="predicted"/>
<dbReference type="Pfam" id="PF00392">
    <property type="entry name" value="GntR"/>
    <property type="match status" value="1"/>
</dbReference>